<sequence>MNRPKGQGLTPAVVVEVAIACLEAEGESALGVNRVARALGIKPPSIYKHIDGNAALRRCVALKLWRRFLVDCHQQTDNLNDSQAIIRAIAYTMRHFAQKHPVLYTVMTRTQLSLSDPDFAPIAQEILSFYNKALAPYGFEEAELIDAIRMIHAGLLGFIEAEKAGLFTLPRSLDLSFERMLDALIEALQSKVFKP</sequence>
<organism evidence="4 5">
    <name type="scientific">Dulcicalothrix desertica PCC 7102</name>
    <dbReference type="NCBI Taxonomy" id="232991"/>
    <lineage>
        <taxon>Bacteria</taxon>
        <taxon>Bacillati</taxon>
        <taxon>Cyanobacteriota</taxon>
        <taxon>Cyanophyceae</taxon>
        <taxon>Nostocales</taxon>
        <taxon>Calotrichaceae</taxon>
        <taxon>Dulcicalothrix</taxon>
    </lineage>
</organism>
<evidence type="ECO:0000313" key="5">
    <source>
        <dbReference type="Proteomes" id="UP000271624"/>
    </source>
</evidence>
<dbReference type="SUPFAM" id="SSF46689">
    <property type="entry name" value="Homeodomain-like"/>
    <property type="match status" value="1"/>
</dbReference>
<keyword evidence="1" id="KW-0805">Transcription regulation</keyword>
<proteinExistence type="predicted"/>
<dbReference type="Proteomes" id="UP000271624">
    <property type="component" value="Unassembled WGS sequence"/>
</dbReference>
<name>A0A3S1AIL2_9CYAN</name>
<reference evidence="4" key="2">
    <citation type="journal article" date="2019" name="Genome Biol. Evol.">
        <title>Day and night: Metabolic profiles and evolutionary relationships of six axenic non-marine cyanobacteria.</title>
        <authorList>
            <person name="Will S.E."/>
            <person name="Henke P."/>
            <person name="Boedeker C."/>
            <person name="Huang S."/>
            <person name="Brinkmann H."/>
            <person name="Rohde M."/>
            <person name="Jarek M."/>
            <person name="Friedl T."/>
            <person name="Seufert S."/>
            <person name="Schumacher M."/>
            <person name="Overmann J."/>
            <person name="Neumann-Schaal M."/>
            <person name="Petersen J."/>
        </authorList>
    </citation>
    <scope>NUCLEOTIDE SEQUENCE [LARGE SCALE GENOMIC DNA]</scope>
    <source>
        <strain evidence="4">PCC 7102</strain>
    </source>
</reference>
<keyword evidence="2" id="KW-0804">Transcription</keyword>
<feature type="domain" description="HTH-type transcriptional regulator MT1864/Rv1816-like C-terminal" evidence="3">
    <location>
        <begin position="86"/>
        <end position="184"/>
    </location>
</feature>
<evidence type="ECO:0000256" key="2">
    <source>
        <dbReference type="ARBA" id="ARBA00023163"/>
    </source>
</evidence>
<keyword evidence="5" id="KW-1185">Reference proteome</keyword>
<dbReference type="EMBL" id="RSCL01000019">
    <property type="protein sequence ID" value="RUT01633.1"/>
    <property type="molecule type" value="Genomic_DNA"/>
</dbReference>
<dbReference type="SUPFAM" id="SSF48498">
    <property type="entry name" value="Tetracyclin repressor-like, C-terminal domain"/>
    <property type="match status" value="1"/>
</dbReference>
<comment type="caution">
    <text evidence="4">The sequence shown here is derived from an EMBL/GenBank/DDBJ whole genome shotgun (WGS) entry which is preliminary data.</text>
</comment>
<accession>A0A3S1AIL2</accession>
<evidence type="ECO:0000256" key="1">
    <source>
        <dbReference type="ARBA" id="ARBA00023015"/>
    </source>
</evidence>
<dbReference type="AlphaFoldDB" id="A0A3S1AIL2"/>
<dbReference type="Gene3D" id="1.10.357.10">
    <property type="entry name" value="Tetracycline Repressor, domain 2"/>
    <property type="match status" value="1"/>
</dbReference>
<dbReference type="OrthoDB" id="9785164at2"/>
<dbReference type="InterPro" id="IPR036271">
    <property type="entry name" value="Tet_transcr_reg_TetR-rel_C_sf"/>
</dbReference>
<dbReference type="InterPro" id="IPR025996">
    <property type="entry name" value="MT1864/Rv1816-like_C"/>
</dbReference>
<dbReference type="Gene3D" id="1.10.10.60">
    <property type="entry name" value="Homeodomain-like"/>
    <property type="match status" value="1"/>
</dbReference>
<dbReference type="Pfam" id="PF13305">
    <property type="entry name" value="TetR_C_33"/>
    <property type="match status" value="1"/>
</dbReference>
<evidence type="ECO:0000259" key="3">
    <source>
        <dbReference type="Pfam" id="PF13305"/>
    </source>
</evidence>
<gene>
    <name evidence="4" type="ORF">DSM106972_067300</name>
</gene>
<protein>
    <submittedName>
        <fullName evidence="4">TetR family transcriptional regulator</fullName>
    </submittedName>
</protein>
<evidence type="ECO:0000313" key="4">
    <source>
        <dbReference type="EMBL" id="RUT01633.1"/>
    </source>
</evidence>
<dbReference type="InterPro" id="IPR009057">
    <property type="entry name" value="Homeodomain-like_sf"/>
</dbReference>
<reference evidence="4" key="1">
    <citation type="submission" date="2018-12" db="EMBL/GenBank/DDBJ databases">
        <authorList>
            <person name="Will S."/>
            <person name="Neumann-Schaal M."/>
            <person name="Henke P."/>
        </authorList>
    </citation>
    <scope>NUCLEOTIDE SEQUENCE</scope>
    <source>
        <strain evidence="4">PCC 7102</strain>
    </source>
</reference>
<dbReference type="RefSeq" id="WP_127084886.1">
    <property type="nucleotide sequence ID" value="NZ_RSCL01000019.1"/>
</dbReference>